<dbReference type="Pfam" id="PF02518">
    <property type="entry name" value="HATPase_c"/>
    <property type="match status" value="1"/>
</dbReference>
<dbReference type="InterPro" id="IPR004358">
    <property type="entry name" value="Sig_transdc_His_kin-like_C"/>
</dbReference>
<keyword evidence="5" id="KW-0547">Nucleotide-binding</keyword>
<dbReference type="EMBL" id="LJGV01000021">
    <property type="protein sequence ID" value="OEV01865.1"/>
    <property type="molecule type" value="Genomic_DNA"/>
</dbReference>
<dbReference type="InterPro" id="IPR003594">
    <property type="entry name" value="HATPase_dom"/>
</dbReference>
<evidence type="ECO:0000256" key="4">
    <source>
        <dbReference type="ARBA" id="ARBA00022679"/>
    </source>
</evidence>
<dbReference type="PROSITE" id="PS50109">
    <property type="entry name" value="HIS_KIN"/>
    <property type="match status" value="1"/>
</dbReference>
<proteinExistence type="predicted"/>
<evidence type="ECO:0000313" key="10">
    <source>
        <dbReference type="EMBL" id="OEV01865.1"/>
    </source>
</evidence>
<comment type="caution">
    <text evidence="10">The sequence shown here is derived from an EMBL/GenBank/DDBJ whole genome shotgun (WGS) entry which is preliminary data.</text>
</comment>
<organism evidence="10 11">
    <name type="scientific">Streptomyces qinglanensis</name>
    <dbReference type="NCBI Taxonomy" id="943816"/>
    <lineage>
        <taxon>Bacteria</taxon>
        <taxon>Bacillati</taxon>
        <taxon>Actinomycetota</taxon>
        <taxon>Actinomycetes</taxon>
        <taxon>Kitasatosporales</taxon>
        <taxon>Streptomycetaceae</taxon>
        <taxon>Streptomyces</taxon>
    </lineage>
</organism>
<evidence type="ECO:0000256" key="8">
    <source>
        <dbReference type="ARBA" id="ARBA00023012"/>
    </source>
</evidence>
<dbReference type="GO" id="GO:0000160">
    <property type="term" value="P:phosphorelay signal transduction system"/>
    <property type="evidence" value="ECO:0007669"/>
    <property type="project" value="UniProtKB-KW"/>
</dbReference>
<dbReference type="SUPFAM" id="SSF55874">
    <property type="entry name" value="ATPase domain of HSP90 chaperone/DNA topoisomerase II/histidine kinase"/>
    <property type="match status" value="2"/>
</dbReference>
<evidence type="ECO:0000256" key="5">
    <source>
        <dbReference type="ARBA" id="ARBA00022741"/>
    </source>
</evidence>
<gene>
    <name evidence="10" type="ORF">AN217_00735</name>
</gene>
<dbReference type="RefSeq" id="WP_069990446.1">
    <property type="nucleotide sequence ID" value="NZ_LJGV01000021.1"/>
</dbReference>
<dbReference type="InterPro" id="IPR036890">
    <property type="entry name" value="HATPase_C_sf"/>
</dbReference>
<dbReference type="EC" id="2.7.13.3" evidence="2"/>
<dbReference type="PANTHER" id="PTHR43065:SF10">
    <property type="entry name" value="PEROXIDE STRESS-ACTIVATED HISTIDINE KINASE MAK3"/>
    <property type="match status" value="1"/>
</dbReference>
<keyword evidence="6 10" id="KW-0418">Kinase</keyword>
<evidence type="ECO:0000256" key="6">
    <source>
        <dbReference type="ARBA" id="ARBA00022777"/>
    </source>
</evidence>
<reference evidence="10 11" key="1">
    <citation type="journal article" date="2016" name="Front. Microbiol.">
        <title>Comparative Genomics Analysis of Streptomyces Species Reveals Their Adaptation to the Marine Environment and Their Diversity at the Genomic Level.</title>
        <authorList>
            <person name="Tian X."/>
            <person name="Zhang Z."/>
            <person name="Yang T."/>
            <person name="Chen M."/>
            <person name="Li J."/>
            <person name="Chen F."/>
            <person name="Yang J."/>
            <person name="Li W."/>
            <person name="Zhang B."/>
            <person name="Zhang Z."/>
            <person name="Wu J."/>
            <person name="Zhang C."/>
            <person name="Long L."/>
            <person name="Xiao J."/>
        </authorList>
    </citation>
    <scope>NUCLEOTIDE SEQUENCE [LARGE SCALE GENOMIC DNA]</scope>
    <source>
        <strain evidence="10 11">SCSIO M10379</strain>
    </source>
</reference>
<dbReference type="GO" id="GO:0005524">
    <property type="term" value="F:ATP binding"/>
    <property type="evidence" value="ECO:0007669"/>
    <property type="project" value="UniProtKB-KW"/>
</dbReference>
<sequence length="749" mass="82791">MDSENTQTFLRPRARLMSTLGEELISNERVALTELVKNAYDADASLVVIRFNGPLEEGYGSIEVWDDGHGMSPETVRDTWMEIATPFRHRAPHSEQFGRRVLGAKGIGRFSAARLGAVTAIRSRKAGGPEVNIRLDWSDFAAENAYLDQVPVQWKVGAPEVFADNGEARRLFDEVTSTFRASGKQPAWTGSHGTLVRLEGLRQDWGAESVESLKRSLSRLLPPPPPAELDVPDQPEFAIYLSLPAGPLDHHTGFVGASEALAHPHYRLIGTIDENGLADLTMTNLTSGQSETLNQYLFPSHGKAPTCGFLMLDLRTWDLDSASLKEMLNIDLGARNITEVRKLIKDNSGVALYRDGFRVQPFGEVDFDWLGFDLRRVNNPTMRFSNNQVAGFVYISADGNPGLRDRSHREGLIDSPEYEDLKGVLAQAVSRLESWRYLLRHPKGERRESGPITADTPSGAGSDRHGLFQNFTLSPVRDVVNAKYPDDTELSRALEEAQETIDESVEKVQEVLSQFSRLATLGALVDVVLHDGRAALTRIAYVLRRLNKLAGRKREQDEQLASALTKMHVDLTAQEQALDRLFTRVEPLSGRRRGRPRALSLQAAIDEAVAVHEGTLKKHGITVTVSGEDVTVTADPGDISQVVHNLVGNSIYWLSTLPEGKERTILIETRRTPDDEVDIDVSDSGPGVREEIREMIFDTYFSDKEDGIGLGLSIAGSVVKDFYDGDLSLVTPGPLAGATFRARLRRRVG</sequence>
<protein>
    <recommendedName>
        <fullName evidence="2">histidine kinase</fullName>
        <ecNumber evidence="2">2.7.13.3</ecNumber>
    </recommendedName>
</protein>
<dbReference type="SMART" id="SM00387">
    <property type="entry name" value="HATPase_c"/>
    <property type="match status" value="1"/>
</dbReference>
<evidence type="ECO:0000256" key="3">
    <source>
        <dbReference type="ARBA" id="ARBA00022553"/>
    </source>
</evidence>
<dbReference type="AlphaFoldDB" id="A0A1E7KD54"/>
<feature type="domain" description="Histidine kinase" evidence="9">
    <location>
        <begin position="527"/>
        <end position="748"/>
    </location>
</feature>
<accession>A0A1E7KD54</accession>
<comment type="catalytic activity">
    <reaction evidence="1">
        <text>ATP + protein L-histidine = ADP + protein N-phospho-L-histidine.</text>
        <dbReference type="EC" id="2.7.13.3"/>
    </reaction>
</comment>
<keyword evidence="3" id="KW-0597">Phosphoprotein</keyword>
<keyword evidence="8" id="KW-0902">Two-component regulatory system</keyword>
<dbReference type="Gene3D" id="3.30.565.10">
    <property type="entry name" value="Histidine kinase-like ATPase, C-terminal domain"/>
    <property type="match status" value="2"/>
</dbReference>
<dbReference type="PANTHER" id="PTHR43065">
    <property type="entry name" value="SENSOR HISTIDINE KINASE"/>
    <property type="match status" value="1"/>
</dbReference>
<evidence type="ECO:0000313" key="11">
    <source>
        <dbReference type="Proteomes" id="UP000175829"/>
    </source>
</evidence>
<dbReference type="GO" id="GO:0004673">
    <property type="term" value="F:protein histidine kinase activity"/>
    <property type="evidence" value="ECO:0007669"/>
    <property type="project" value="UniProtKB-EC"/>
</dbReference>
<keyword evidence="4" id="KW-0808">Transferase</keyword>
<dbReference type="InterPro" id="IPR005467">
    <property type="entry name" value="His_kinase_dom"/>
</dbReference>
<dbReference type="PRINTS" id="PR00344">
    <property type="entry name" value="BCTRLSENSOR"/>
</dbReference>
<dbReference type="PATRIC" id="fig|943816.4.peg.5226"/>
<name>A0A1E7KD54_9ACTN</name>
<dbReference type="Proteomes" id="UP000175829">
    <property type="component" value="Unassembled WGS sequence"/>
</dbReference>
<dbReference type="Pfam" id="PF13589">
    <property type="entry name" value="HATPase_c_3"/>
    <property type="match status" value="1"/>
</dbReference>
<evidence type="ECO:0000259" key="9">
    <source>
        <dbReference type="PROSITE" id="PS50109"/>
    </source>
</evidence>
<evidence type="ECO:0000256" key="2">
    <source>
        <dbReference type="ARBA" id="ARBA00012438"/>
    </source>
</evidence>
<evidence type="ECO:0000256" key="7">
    <source>
        <dbReference type="ARBA" id="ARBA00022840"/>
    </source>
</evidence>
<evidence type="ECO:0000256" key="1">
    <source>
        <dbReference type="ARBA" id="ARBA00000085"/>
    </source>
</evidence>
<keyword evidence="7" id="KW-0067">ATP-binding</keyword>